<keyword evidence="7" id="KW-1185">Reference proteome</keyword>
<evidence type="ECO:0000256" key="2">
    <source>
        <dbReference type="ARBA" id="ARBA00022692"/>
    </source>
</evidence>
<accession>A0A550C1N8</accession>
<evidence type="ECO:0000256" key="1">
    <source>
        <dbReference type="ARBA" id="ARBA00004141"/>
    </source>
</evidence>
<feature type="transmembrane region" description="Helical" evidence="5">
    <location>
        <begin position="205"/>
        <end position="224"/>
    </location>
</feature>
<dbReference type="Pfam" id="PF04479">
    <property type="entry name" value="RTA1"/>
    <property type="match status" value="1"/>
</dbReference>
<evidence type="ECO:0000256" key="3">
    <source>
        <dbReference type="ARBA" id="ARBA00022989"/>
    </source>
</evidence>
<gene>
    <name evidence="6" type="ORF">BD626DRAFT_409994</name>
</gene>
<name>A0A550C1N8_9AGAR</name>
<keyword evidence="4 5" id="KW-0472">Membrane</keyword>
<dbReference type="PANTHER" id="PTHR31465">
    <property type="entry name" value="PROTEIN RTA1-RELATED"/>
    <property type="match status" value="1"/>
</dbReference>
<proteinExistence type="predicted"/>
<dbReference type="AlphaFoldDB" id="A0A550C1N8"/>
<dbReference type="InterPro" id="IPR007568">
    <property type="entry name" value="RTA1"/>
</dbReference>
<feature type="transmembrane region" description="Helical" evidence="5">
    <location>
        <begin position="44"/>
        <end position="66"/>
    </location>
</feature>
<comment type="caution">
    <text evidence="6">The sequence shown here is derived from an EMBL/GenBank/DDBJ whole genome shotgun (WGS) entry which is preliminary data.</text>
</comment>
<protein>
    <submittedName>
        <fullName evidence="6">RTA1 like protein-domain-containing protein</fullName>
    </submittedName>
</protein>
<organism evidence="6 7">
    <name type="scientific">Schizophyllum amplum</name>
    <dbReference type="NCBI Taxonomy" id="97359"/>
    <lineage>
        <taxon>Eukaryota</taxon>
        <taxon>Fungi</taxon>
        <taxon>Dikarya</taxon>
        <taxon>Basidiomycota</taxon>
        <taxon>Agaricomycotina</taxon>
        <taxon>Agaricomycetes</taxon>
        <taxon>Agaricomycetidae</taxon>
        <taxon>Agaricales</taxon>
        <taxon>Schizophyllaceae</taxon>
        <taxon>Schizophyllum</taxon>
    </lineage>
</organism>
<evidence type="ECO:0000256" key="5">
    <source>
        <dbReference type="SAM" id="Phobius"/>
    </source>
</evidence>
<evidence type="ECO:0000313" key="7">
    <source>
        <dbReference type="Proteomes" id="UP000320762"/>
    </source>
</evidence>
<dbReference type="GO" id="GO:0000324">
    <property type="term" value="C:fungal-type vacuole"/>
    <property type="evidence" value="ECO:0007669"/>
    <property type="project" value="TreeGrafter"/>
</dbReference>
<dbReference type="EMBL" id="VDMD01000033">
    <property type="protein sequence ID" value="TRM58719.1"/>
    <property type="molecule type" value="Genomic_DNA"/>
</dbReference>
<dbReference type="PANTHER" id="PTHR31465:SF9">
    <property type="entry name" value="SPHINGOID LONG-CHAIN BASE TRANSPORTER RSB1"/>
    <property type="match status" value="1"/>
</dbReference>
<feature type="transmembrane region" description="Helical" evidence="5">
    <location>
        <begin position="120"/>
        <end position="143"/>
    </location>
</feature>
<comment type="subcellular location">
    <subcellularLocation>
        <location evidence="1">Membrane</location>
        <topology evidence="1">Multi-pass membrane protein</topology>
    </subcellularLocation>
</comment>
<sequence>MVLDQHIYPYGYAPTEYVCIIFVVLFSVSAALHLGQAVRYRMWWLIPTAVFCGVLEILGWAARLWSSRNPPNPNPFEMQIVCTILGPTPLLAGQFVVSAIMISQLGHKYSRFVPKRYTTFFFGCDIIALIVQAVGGGMAATALHNNESAKKGGNIMLGGICFQLAVIVFFVFVSAEYVYRYANDAPARRSGETDAHCGRLTTKTLMLFGSVCFILLCLFIRSIYRTIELADGWTGRIITTEVYFNVLDGTMIVLAMFALNFFHPGMLLLSKDELIADQEKQYA</sequence>
<feature type="transmembrane region" description="Helical" evidence="5">
    <location>
        <begin position="12"/>
        <end position="32"/>
    </location>
</feature>
<dbReference type="OrthoDB" id="3358017at2759"/>
<dbReference type="STRING" id="97359.A0A550C1N8"/>
<evidence type="ECO:0000313" key="6">
    <source>
        <dbReference type="EMBL" id="TRM58719.1"/>
    </source>
</evidence>
<reference evidence="6 7" key="1">
    <citation type="journal article" date="2019" name="New Phytol.">
        <title>Comparative genomics reveals unique wood-decay strategies and fruiting body development in the Schizophyllaceae.</title>
        <authorList>
            <person name="Almasi E."/>
            <person name="Sahu N."/>
            <person name="Krizsan K."/>
            <person name="Balint B."/>
            <person name="Kovacs G.M."/>
            <person name="Kiss B."/>
            <person name="Cseklye J."/>
            <person name="Drula E."/>
            <person name="Henrissat B."/>
            <person name="Nagy I."/>
            <person name="Chovatia M."/>
            <person name="Adam C."/>
            <person name="LaButti K."/>
            <person name="Lipzen A."/>
            <person name="Riley R."/>
            <person name="Grigoriev I.V."/>
            <person name="Nagy L.G."/>
        </authorList>
    </citation>
    <scope>NUCLEOTIDE SEQUENCE [LARGE SCALE GENOMIC DNA]</scope>
    <source>
        <strain evidence="6 7">NL-1724</strain>
    </source>
</reference>
<keyword evidence="2 5" id="KW-0812">Transmembrane</keyword>
<dbReference type="GO" id="GO:0005886">
    <property type="term" value="C:plasma membrane"/>
    <property type="evidence" value="ECO:0007669"/>
    <property type="project" value="TreeGrafter"/>
</dbReference>
<keyword evidence="3 5" id="KW-1133">Transmembrane helix</keyword>
<feature type="transmembrane region" description="Helical" evidence="5">
    <location>
        <begin position="78"/>
        <end position="100"/>
    </location>
</feature>
<feature type="transmembrane region" description="Helical" evidence="5">
    <location>
        <begin position="244"/>
        <end position="262"/>
    </location>
</feature>
<evidence type="ECO:0000256" key="4">
    <source>
        <dbReference type="ARBA" id="ARBA00023136"/>
    </source>
</evidence>
<feature type="transmembrane region" description="Helical" evidence="5">
    <location>
        <begin position="155"/>
        <end position="179"/>
    </location>
</feature>
<dbReference type="Proteomes" id="UP000320762">
    <property type="component" value="Unassembled WGS sequence"/>
</dbReference>